<sequence>MDQTPSGSSTVQVQQVQQPAKFSRYRSVRKAAAASAHHATSTVPPPLPTNPSSSNSAVASSQNESIQRSMSRYRHAKPTKIVTSIPPPPLPTLPASHQQQYADIESWVDATRKSQETTRFQAYSPEQDRDFAAGSFYDAPKQSPSQPASPRFGNFSRILGRSSMDWHRKKEEYSPPRSAGDAQPSPLKQAYSGERQHEVDGKYARAQPENAHASTSPLQHEHDQGEESSPMDVVRSTRDELLANERATAMHNGFNSGKKLVKGRGGLLSRIKGNDHSGSSKPHREAKGDLKTMISSPTLIDPKDLPSGLPDDTPISAVNAGERSVLVTCNDSFINLPITPTTKVQDVLHSAATCLTEDINPKTAVLMESFKPLGIERPLRRYEHVRDVMNSWDDDTQNYLEVVTAPEVGISDGLDVRSAPRKQPRDSTFHIYHCQRPGKWDKRYITLRADGQVLMAKKQGAETMNICHISDFDIYCPKKREYRRIKPPKKLCFVIKSQQKSNMFLTSDNFAHFFSLSDPDTGSQWYNVVQQWRSWYLVSVMGEGSKGDKPESHSPVKGASHNGANRFSTGSIQYPPGFFKPLVDMNVTTKEIVSRPTTPREEVLPAPKQPSANPKRTPLNSHSNTPLASAPTSPRSSYAPPDRAGVKKRERSQTTAGSKPPTSAEPFMSTGLLGRTYTVRQNAMREREREKELAEQNNPFTTHGLLNNIDTQTHSLDRSGHTSSGPPSRENTIRSPSSSHHHHHAKPIQKPLVDLTPTYQEPPQHARKGRGVAAQPGMLLVDIATGPERCPGAIIVPSATTWRKPTGQRSGTMSSQIRVPEHFAAAPRARQRSHTMRSTHHSGAAASTTSPPETPFIPTGLLAQSKVSHAQGSAQTGHGVATGNRNASGRPLLDVSEPSRFAEGSLLRSVEQSGTGEDGHGHGPVIDREK</sequence>
<evidence type="ECO:0008006" key="4">
    <source>
        <dbReference type="Google" id="ProtNLM"/>
    </source>
</evidence>
<gene>
    <name evidence="2" type="ORF">PRK78_001658</name>
</gene>
<protein>
    <recommendedName>
        <fullName evidence="4">PH domain-containing protein</fullName>
    </recommendedName>
</protein>
<dbReference type="PANTHER" id="PTHR38700:SF1">
    <property type="entry name" value="PH DOMAIN-CONTAINING PROTEIN"/>
    <property type="match status" value="1"/>
</dbReference>
<name>A0AAF0IIW3_9EURO</name>
<feature type="compositionally biased region" description="Basic and acidic residues" evidence="1">
    <location>
        <begin position="917"/>
        <end position="930"/>
    </location>
</feature>
<dbReference type="Gene3D" id="2.30.29.30">
    <property type="entry name" value="Pleckstrin-homology domain (PH domain)/Phosphotyrosine-binding domain (PTB)"/>
    <property type="match status" value="1"/>
</dbReference>
<dbReference type="AlphaFoldDB" id="A0AAF0IIW3"/>
<feature type="compositionally biased region" description="Basic and acidic residues" evidence="1">
    <location>
        <begin position="545"/>
        <end position="554"/>
    </location>
</feature>
<feature type="compositionally biased region" description="Low complexity" evidence="1">
    <location>
        <begin position="139"/>
        <end position="150"/>
    </location>
</feature>
<dbReference type="SUPFAM" id="SSF54236">
    <property type="entry name" value="Ubiquitin-like"/>
    <property type="match status" value="1"/>
</dbReference>
<evidence type="ECO:0000313" key="2">
    <source>
        <dbReference type="EMBL" id="WEW56219.1"/>
    </source>
</evidence>
<feature type="region of interest" description="Disordered" evidence="1">
    <location>
        <begin position="827"/>
        <end position="930"/>
    </location>
</feature>
<dbReference type="InterPro" id="IPR011993">
    <property type="entry name" value="PH-like_dom_sf"/>
</dbReference>
<feature type="compositionally biased region" description="Polar residues" evidence="1">
    <location>
        <begin position="1"/>
        <end position="10"/>
    </location>
</feature>
<reference evidence="2" key="1">
    <citation type="submission" date="2023-03" db="EMBL/GenBank/DDBJ databases">
        <title>Emydomyces testavorans Genome Sequence.</title>
        <authorList>
            <person name="Hoyer L."/>
        </authorList>
    </citation>
    <scope>NUCLEOTIDE SEQUENCE</scope>
    <source>
        <strain evidence="2">16-2883</strain>
    </source>
</reference>
<organism evidence="2 3">
    <name type="scientific">Emydomyces testavorans</name>
    <dbReference type="NCBI Taxonomy" id="2070801"/>
    <lineage>
        <taxon>Eukaryota</taxon>
        <taxon>Fungi</taxon>
        <taxon>Dikarya</taxon>
        <taxon>Ascomycota</taxon>
        <taxon>Pezizomycotina</taxon>
        <taxon>Eurotiomycetes</taxon>
        <taxon>Eurotiomycetidae</taxon>
        <taxon>Onygenales</taxon>
        <taxon>Nannizziopsiaceae</taxon>
        <taxon>Emydomyces</taxon>
    </lineage>
</organism>
<feature type="compositionally biased region" description="Low complexity" evidence="1">
    <location>
        <begin position="31"/>
        <end position="42"/>
    </location>
</feature>
<feature type="region of interest" description="Disordered" evidence="1">
    <location>
        <begin position="270"/>
        <end position="290"/>
    </location>
</feature>
<feature type="region of interest" description="Disordered" evidence="1">
    <location>
        <begin position="1"/>
        <end position="235"/>
    </location>
</feature>
<feature type="region of interest" description="Disordered" evidence="1">
    <location>
        <begin position="544"/>
        <end position="567"/>
    </location>
</feature>
<feature type="compositionally biased region" description="Basic and acidic residues" evidence="1">
    <location>
        <begin position="683"/>
        <end position="694"/>
    </location>
</feature>
<feature type="compositionally biased region" description="Polar residues" evidence="1">
    <location>
        <begin position="695"/>
        <end position="714"/>
    </location>
</feature>
<keyword evidence="3" id="KW-1185">Reference proteome</keyword>
<dbReference type="Gene3D" id="3.10.20.90">
    <property type="entry name" value="Phosphatidylinositol 3-kinase Catalytic Subunit, Chain A, domain 1"/>
    <property type="match status" value="1"/>
</dbReference>
<feature type="compositionally biased region" description="Low complexity" evidence="1">
    <location>
        <begin position="50"/>
        <end position="65"/>
    </location>
</feature>
<dbReference type="Proteomes" id="UP001219355">
    <property type="component" value="Chromosome 1"/>
</dbReference>
<feature type="compositionally biased region" description="Basic and acidic residues" evidence="1">
    <location>
        <begin position="164"/>
        <end position="174"/>
    </location>
</feature>
<accession>A0AAF0IIW3</accession>
<evidence type="ECO:0000313" key="3">
    <source>
        <dbReference type="Proteomes" id="UP001219355"/>
    </source>
</evidence>
<feature type="compositionally biased region" description="Basic and acidic residues" evidence="1">
    <location>
        <begin position="194"/>
        <end position="203"/>
    </location>
</feature>
<dbReference type="InterPro" id="IPR029071">
    <property type="entry name" value="Ubiquitin-like_domsf"/>
</dbReference>
<proteinExistence type="predicted"/>
<evidence type="ECO:0000256" key="1">
    <source>
        <dbReference type="SAM" id="MobiDB-lite"/>
    </source>
</evidence>
<dbReference type="PANTHER" id="PTHR38700">
    <property type="entry name" value="YALI0E22418P"/>
    <property type="match status" value="1"/>
</dbReference>
<dbReference type="EMBL" id="CP120627">
    <property type="protein sequence ID" value="WEW56219.1"/>
    <property type="molecule type" value="Genomic_DNA"/>
</dbReference>
<feature type="compositionally biased region" description="Polar residues" evidence="1">
    <location>
        <begin position="610"/>
        <end position="636"/>
    </location>
</feature>
<feature type="compositionally biased region" description="Polar residues" evidence="1">
    <location>
        <begin position="865"/>
        <end position="876"/>
    </location>
</feature>
<feature type="region of interest" description="Disordered" evidence="1">
    <location>
        <begin position="592"/>
        <end position="773"/>
    </location>
</feature>
<feature type="compositionally biased region" description="Basic residues" evidence="1">
    <location>
        <begin position="829"/>
        <end position="840"/>
    </location>
</feature>
<feature type="compositionally biased region" description="Polar residues" evidence="1">
    <location>
        <begin position="721"/>
        <end position="736"/>
    </location>
</feature>